<dbReference type="Pfam" id="PF01833">
    <property type="entry name" value="TIG"/>
    <property type="match status" value="1"/>
</dbReference>
<sequence length="783" mass="85822">MARRLFILVSLRALSAQTLSEVPFRTVEAFWSFNDGLNDWAESSTATMEAEVDVDDGYLHGTVIGSIPFVDSPLMALNVVDRHYFVVRMSYEGLCNQGSIILERNQPVDTFTNRKAPFTDPVKMTFSIQPDGMQHIYYIPIYQNAQGIITRIRLLPCSKGALGGQSFHVDWVMIIKAPTVTKVRGCIDKYYDSSTLNNPIANVSAIVTKTNGVHSVFSTQFGPYSLPYATTYNCMENDTITIQGRNFGDTSFVRINGQPCKLAAQYIQSPTLSESVWNEEVLICTLPSNVGLSNPAMVTVQNEEYRGLWFESALLTYAEPINLTMVPIISNIGAHSVDVTWTPPNNLFQNLATTGYQIYWTDNTSLSSLTVGNVTTTTVMQLSRNTTYNISVAAIVEDQRIANWNEVNMYGWRSIHSTGIIGAPSPIATTTTLYYDIQFSTFSASSTFNKSAIYNSSTLGPTGDVGGQGSHGLVLLGHANVQNCNSTSICCDRNANGQCDWTCAALPTTKPTNSSSLTGIRNSTTINVPSSMLPLPLCGPALRLTGSFPYLTGAVWYPRGMNVREGFTTTFAFRLSNPSFHCKIMDDVATHCRSRGGDGFAFVIQNVDTSQIGNGGSGLGYAGMANSLTIEFDTWYNPDLLDRYENHISVQTRGPSASISSHHSYSLGATTEIPDLTDGIYNVKIMYTPYFTPDMAFKHHFQPSVYVSQYLDSGNWSVNGLGCLSIELNNLTVLSVPLHIDQVVQLTTGGRAFLGFTGATGASTWQVHDILNWTFNSLRIPIA</sequence>
<comment type="caution">
    <text evidence="4">The sequence shown here is derived from an EMBL/GenBank/DDBJ whole genome shotgun (WGS) entry which is preliminary data.</text>
</comment>
<dbReference type="InterPro" id="IPR051136">
    <property type="entry name" value="Intracellular_Lectin-GPT"/>
</dbReference>
<dbReference type="Gene3D" id="2.60.120.200">
    <property type="match status" value="1"/>
</dbReference>
<keyword evidence="5" id="KW-1185">Reference proteome</keyword>
<evidence type="ECO:0000256" key="1">
    <source>
        <dbReference type="ARBA" id="ARBA00022734"/>
    </source>
</evidence>
<dbReference type="CDD" id="cd00063">
    <property type="entry name" value="FN3"/>
    <property type="match status" value="1"/>
</dbReference>
<dbReference type="OrthoDB" id="409136at2759"/>
<reference evidence="4 5" key="1">
    <citation type="journal article" date="2014" name="Genome Biol. Evol.">
        <title>The secreted proteins of Achlya hypogyna and Thraustotheca clavata identify the ancestral oomycete secretome and reveal gene acquisitions by horizontal gene transfer.</title>
        <authorList>
            <person name="Misner I."/>
            <person name="Blouin N."/>
            <person name="Leonard G."/>
            <person name="Richards T.A."/>
            <person name="Lane C.E."/>
        </authorList>
    </citation>
    <scope>NUCLEOTIDE SEQUENCE [LARGE SCALE GENOMIC DNA]</scope>
    <source>
        <strain evidence="4 5">ATCC 34112</strain>
    </source>
</reference>
<feature type="domain" description="Fibronectin type-III" evidence="3">
    <location>
        <begin position="319"/>
        <end position="418"/>
    </location>
</feature>
<dbReference type="Proteomes" id="UP000243217">
    <property type="component" value="Unassembled WGS sequence"/>
</dbReference>
<dbReference type="InterPro" id="IPR001220">
    <property type="entry name" value="Legume_lectin_dom"/>
</dbReference>
<dbReference type="PANTHER" id="PTHR12223:SF19">
    <property type="entry name" value="LEGUME LECTIN DOMAIN-CONTAINING PROTEIN"/>
    <property type="match status" value="1"/>
</dbReference>
<dbReference type="InterPro" id="IPR036116">
    <property type="entry name" value="FN3_sf"/>
</dbReference>
<dbReference type="InterPro" id="IPR014756">
    <property type="entry name" value="Ig_E-set"/>
</dbReference>
<dbReference type="Gene3D" id="2.60.40.10">
    <property type="entry name" value="Immunoglobulins"/>
    <property type="match status" value="2"/>
</dbReference>
<keyword evidence="2" id="KW-0732">Signal</keyword>
<dbReference type="SUPFAM" id="SSF81296">
    <property type="entry name" value="E set domains"/>
    <property type="match status" value="1"/>
</dbReference>
<evidence type="ECO:0000256" key="2">
    <source>
        <dbReference type="SAM" id="SignalP"/>
    </source>
</evidence>
<dbReference type="PANTHER" id="PTHR12223">
    <property type="entry name" value="VESICULAR MANNOSE-BINDING LECTIN"/>
    <property type="match status" value="1"/>
</dbReference>
<accession>A0A1W0A7J6</accession>
<dbReference type="InterPro" id="IPR013783">
    <property type="entry name" value="Ig-like_fold"/>
</dbReference>
<gene>
    <name evidence="4" type="ORF">THRCLA_01760</name>
</gene>
<evidence type="ECO:0000259" key="3">
    <source>
        <dbReference type="PROSITE" id="PS50853"/>
    </source>
</evidence>
<dbReference type="SUPFAM" id="SSF49265">
    <property type="entry name" value="Fibronectin type III"/>
    <property type="match status" value="1"/>
</dbReference>
<evidence type="ECO:0000313" key="4">
    <source>
        <dbReference type="EMBL" id="OQS06188.1"/>
    </source>
</evidence>
<dbReference type="AlphaFoldDB" id="A0A1W0A7J6"/>
<dbReference type="SMART" id="SM00060">
    <property type="entry name" value="FN3"/>
    <property type="match status" value="1"/>
</dbReference>
<name>A0A1W0A7J6_9STRA</name>
<dbReference type="InterPro" id="IPR003961">
    <property type="entry name" value="FN3_dom"/>
</dbReference>
<dbReference type="CDD" id="cd01951">
    <property type="entry name" value="lectin_L-type"/>
    <property type="match status" value="1"/>
</dbReference>
<dbReference type="SUPFAM" id="SSF49899">
    <property type="entry name" value="Concanavalin A-like lectins/glucanases"/>
    <property type="match status" value="1"/>
</dbReference>
<organism evidence="4 5">
    <name type="scientific">Thraustotheca clavata</name>
    <dbReference type="NCBI Taxonomy" id="74557"/>
    <lineage>
        <taxon>Eukaryota</taxon>
        <taxon>Sar</taxon>
        <taxon>Stramenopiles</taxon>
        <taxon>Oomycota</taxon>
        <taxon>Saprolegniomycetes</taxon>
        <taxon>Saprolegniales</taxon>
        <taxon>Achlyaceae</taxon>
        <taxon>Thraustotheca</taxon>
    </lineage>
</organism>
<dbReference type="Pfam" id="PF00041">
    <property type="entry name" value="fn3"/>
    <property type="match status" value="1"/>
</dbReference>
<dbReference type="InterPro" id="IPR013320">
    <property type="entry name" value="ConA-like_dom_sf"/>
</dbReference>
<protein>
    <recommendedName>
        <fullName evidence="3">Fibronectin type-III domain-containing protein</fullName>
    </recommendedName>
</protein>
<dbReference type="Pfam" id="PF00139">
    <property type="entry name" value="Lectin_legB"/>
    <property type="match status" value="1"/>
</dbReference>
<keyword evidence="1" id="KW-0430">Lectin</keyword>
<feature type="signal peptide" evidence="2">
    <location>
        <begin position="1"/>
        <end position="20"/>
    </location>
</feature>
<dbReference type="STRING" id="74557.A0A1W0A7J6"/>
<feature type="chain" id="PRO_5013048630" description="Fibronectin type-III domain-containing protein" evidence="2">
    <location>
        <begin position="21"/>
        <end position="783"/>
    </location>
</feature>
<evidence type="ECO:0000313" key="5">
    <source>
        <dbReference type="Proteomes" id="UP000243217"/>
    </source>
</evidence>
<dbReference type="GO" id="GO:0030246">
    <property type="term" value="F:carbohydrate binding"/>
    <property type="evidence" value="ECO:0007669"/>
    <property type="project" value="UniProtKB-KW"/>
</dbReference>
<dbReference type="PROSITE" id="PS50853">
    <property type="entry name" value="FN3"/>
    <property type="match status" value="1"/>
</dbReference>
<dbReference type="InterPro" id="IPR002909">
    <property type="entry name" value="IPT_dom"/>
</dbReference>
<dbReference type="InterPro" id="IPR056573">
    <property type="entry name" value="Lectin_L-type_dom"/>
</dbReference>
<dbReference type="EMBL" id="JNBS01000367">
    <property type="protein sequence ID" value="OQS06188.1"/>
    <property type="molecule type" value="Genomic_DNA"/>
</dbReference>
<proteinExistence type="predicted"/>